<feature type="domain" description="Peptidase C51" evidence="1">
    <location>
        <begin position="41"/>
        <end position="119"/>
    </location>
</feature>
<evidence type="ECO:0000259" key="1">
    <source>
        <dbReference type="Pfam" id="PF05257"/>
    </source>
</evidence>
<accession>A0A504JK57</accession>
<organism evidence="2 3">
    <name type="scientific">Aquimarina algicola</name>
    <dbReference type="NCBI Taxonomy" id="2589995"/>
    <lineage>
        <taxon>Bacteria</taxon>
        <taxon>Pseudomonadati</taxon>
        <taxon>Bacteroidota</taxon>
        <taxon>Flavobacteriia</taxon>
        <taxon>Flavobacteriales</taxon>
        <taxon>Flavobacteriaceae</taxon>
        <taxon>Aquimarina</taxon>
    </lineage>
</organism>
<dbReference type="NCBIfam" id="TIGR02594">
    <property type="entry name" value="TIGR02594 family protein"/>
    <property type="match status" value="1"/>
</dbReference>
<comment type="caution">
    <text evidence="2">The sequence shown here is derived from an EMBL/GenBank/DDBJ whole genome shotgun (WGS) entry which is preliminary data.</text>
</comment>
<dbReference type="Gene3D" id="3.90.1720.10">
    <property type="entry name" value="endopeptidase domain like (from Nostoc punctiforme)"/>
    <property type="match status" value="1"/>
</dbReference>
<dbReference type="SUPFAM" id="SSF54001">
    <property type="entry name" value="Cysteine proteinases"/>
    <property type="match status" value="1"/>
</dbReference>
<reference evidence="2 3" key="1">
    <citation type="submission" date="2019-06" db="EMBL/GenBank/DDBJ databases">
        <authorList>
            <person name="Meng X."/>
        </authorList>
    </citation>
    <scope>NUCLEOTIDE SEQUENCE [LARGE SCALE GENOMIC DNA]</scope>
    <source>
        <strain evidence="2 3">M625</strain>
    </source>
</reference>
<evidence type="ECO:0000313" key="2">
    <source>
        <dbReference type="EMBL" id="TPN87129.1"/>
    </source>
</evidence>
<gene>
    <name evidence="2" type="ORF">FHK87_05930</name>
</gene>
<dbReference type="InterPro" id="IPR038765">
    <property type="entry name" value="Papain-like_cys_pep_sf"/>
</dbReference>
<proteinExistence type="predicted"/>
<sequence length="151" mass="17342">MNNVLDIALEEYGVTEVVGKNHNPRILTYFKEIGHRWVTTDETAWCSAFANWVAFKAGCHKSGKLNARSWLKVGTKVKIPQQGDIVVFWREKRSSWKGHVGFFIGYSEDKKYIYVLGGNQNNQVNIKPYPTYRLLGFRSIKKTFKPILDAA</sequence>
<dbReference type="RefSeq" id="WP_140591364.1">
    <property type="nucleotide sequence ID" value="NZ_VFWZ01000002.1"/>
</dbReference>
<dbReference type="InterPro" id="IPR007921">
    <property type="entry name" value="CHAP_dom"/>
</dbReference>
<evidence type="ECO:0000313" key="3">
    <source>
        <dbReference type="Proteomes" id="UP000315540"/>
    </source>
</evidence>
<name>A0A504JK57_9FLAO</name>
<dbReference type="Pfam" id="PF05257">
    <property type="entry name" value="CHAP"/>
    <property type="match status" value="1"/>
</dbReference>
<keyword evidence="3" id="KW-1185">Reference proteome</keyword>
<dbReference type="Proteomes" id="UP000315540">
    <property type="component" value="Unassembled WGS sequence"/>
</dbReference>
<dbReference type="OrthoDB" id="9813532at2"/>
<dbReference type="AlphaFoldDB" id="A0A504JK57"/>
<protein>
    <submittedName>
        <fullName evidence="2">TIGR02594 family protein</fullName>
    </submittedName>
</protein>
<dbReference type="EMBL" id="VFWZ01000002">
    <property type="protein sequence ID" value="TPN87129.1"/>
    <property type="molecule type" value="Genomic_DNA"/>
</dbReference>
<dbReference type="InterPro" id="IPR013423">
    <property type="entry name" value="CHP02594"/>
</dbReference>